<evidence type="ECO:0000256" key="3">
    <source>
        <dbReference type="ARBA" id="ARBA00022576"/>
    </source>
</evidence>
<name>A0A1I2AS40_9RHOB</name>
<protein>
    <recommendedName>
        <fullName evidence="7">Diaminobutyrate--2-oxoglutarate transaminase</fullName>
        <ecNumber evidence="7">2.6.1.76</ecNumber>
    </recommendedName>
    <alternativeName>
        <fullName evidence="7">DABA aminotransferase</fullName>
    </alternativeName>
</protein>
<evidence type="ECO:0000256" key="2">
    <source>
        <dbReference type="ARBA" id="ARBA00008954"/>
    </source>
</evidence>
<dbReference type="UniPathway" id="UPA00067">
    <property type="reaction ID" value="UER00121"/>
</dbReference>
<dbReference type="Gene3D" id="3.90.1150.10">
    <property type="entry name" value="Aspartate Aminotransferase, domain 1"/>
    <property type="match status" value="1"/>
</dbReference>
<dbReference type="CDD" id="cd00610">
    <property type="entry name" value="OAT_like"/>
    <property type="match status" value="1"/>
</dbReference>
<dbReference type="NCBIfam" id="TIGR00709">
    <property type="entry name" value="dat"/>
    <property type="match status" value="1"/>
</dbReference>
<keyword evidence="9" id="KW-1185">Reference proteome</keyword>
<dbReference type="Proteomes" id="UP000325289">
    <property type="component" value="Unassembled WGS sequence"/>
</dbReference>
<dbReference type="GO" id="GO:0019491">
    <property type="term" value="P:ectoine biosynthetic process"/>
    <property type="evidence" value="ECO:0007669"/>
    <property type="project" value="UniProtKB-UniPathway"/>
</dbReference>
<comment type="pathway">
    <text evidence="7">Amine and polyamine biosynthesis; ectoine biosynthesis; L-ectoine from L-aspartate 4-semialdehyde: step 1/3.</text>
</comment>
<dbReference type="InterPro" id="IPR005814">
    <property type="entry name" value="Aminotrans_3"/>
</dbReference>
<reference evidence="8 9" key="1">
    <citation type="submission" date="2016-10" db="EMBL/GenBank/DDBJ databases">
        <authorList>
            <person name="Varghese N."/>
            <person name="Submissions S."/>
        </authorList>
    </citation>
    <scope>NUCLEOTIDE SEQUENCE [LARGE SCALE GENOMIC DNA]</scope>
    <source>
        <strain evidence="9">YIM D21,KCTC 23444,ACCC 10710</strain>
    </source>
</reference>
<keyword evidence="5 6" id="KW-0663">Pyridoxal phosphate</keyword>
<dbReference type="GO" id="GO:0047307">
    <property type="term" value="F:diaminobutyrate-pyruvate transaminase activity"/>
    <property type="evidence" value="ECO:0007669"/>
    <property type="project" value="InterPro"/>
</dbReference>
<evidence type="ECO:0000256" key="7">
    <source>
        <dbReference type="RuleBase" id="RU365034"/>
    </source>
</evidence>
<evidence type="ECO:0000256" key="5">
    <source>
        <dbReference type="ARBA" id="ARBA00022898"/>
    </source>
</evidence>
<dbReference type="EC" id="2.6.1.76" evidence="7"/>
<comment type="function">
    <text evidence="7">Catalyzes reversively the conversion of L-aspartate beta-semialdehyde (ASA) to L-2,4-diaminobutyrate (DABA) by transamination with L-glutamate.</text>
</comment>
<dbReference type="InterPro" id="IPR015422">
    <property type="entry name" value="PyrdxlP-dep_Trfase_small"/>
</dbReference>
<proteinExistence type="inferred from homology"/>
<evidence type="ECO:0000256" key="6">
    <source>
        <dbReference type="RuleBase" id="RU003560"/>
    </source>
</evidence>
<evidence type="ECO:0000313" key="9">
    <source>
        <dbReference type="Proteomes" id="UP000325289"/>
    </source>
</evidence>
<dbReference type="PANTHER" id="PTHR43552">
    <property type="entry name" value="DIAMINOBUTYRATE--2-OXOGLUTARATE AMINOTRANSFERASE"/>
    <property type="match status" value="1"/>
</dbReference>
<keyword evidence="3 7" id="KW-0032">Aminotransferase</keyword>
<dbReference type="PROSITE" id="PS00600">
    <property type="entry name" value="AA_TRANSFER_CLASS_3"/>
    <property type="match status" value="1"/>
</dbReference>
<dbReference type="NCBIfam" id="NF006733">
    <property type="entry name" value="PRK09264.1"/>
    <property type="match status" value="1"/>
</dbReference>
<dbReference type="RefSeq" id="WP_149756835.1">
    <property type="nucleotide sequence ID" value="NZ_FOMS01000010.1"/>
</dbReference>
<sequence>MSTDKQIFARRESEARSYCRSFDTVFTKAVGSEMTDEAGKTYIDFLAGCSSLNYGHNDPDMKQALIDHVSADGIAHGLDMFTAEKAKWLQAYEDIILKPRGMDDYKIMMTGPTGTNAVEAAMKLARKITGRRNIISFTNAFHGMTMGALSLTGNAGKRGGAGGGYLDGVSHLPYDGAFGDDVNTLDYIKAMLNNSSSGIDKPAAFIFEPIQGEGGLNAASKEWIEGVAKLARDHGAMIIVDDIQSGCGRSGTYFAFEGMDIQPDFVTQAKSLSGFGLPFACLLIKGEHDVWKPAEHNGTFRGNTHAFVTGRVALEKFWKDDSFQTEVQEKAVQLTTGLQAVADLVPGAKLKGRGMMQGVDVGSGELAEDICARAFEKGLIIETSGADDEVVKVLVALTVSPENLRRGLDILLEATREATEKHKIAAE</sequence>
<dbReference type="EMBL" id="FOMS01000010">
    <property type="protein sequence ID" value="SFE46656.1"/>
    <property type="molecule type" value="Genomic_DNA"/>
</dbReference>
<comment type="cofactor">
    <cofactor evidence="1 7">
        <name>pyridoxal 5'-phosphate</name>
        <dbReference type="ChEBI" id="CHEBI:597326"/>
    </cofactor>
</comment>
<comment type="similarity">
    <text evidence="2 6">Belongs to the class-III pyridoxal-phosphate-dependent aminotransferase family.</text>
</comment>
<dbReference type="Gene3D" id="3.40.640.10">
    <property type="entry name" value="Type I PLP-dependent aspartate aminotransferase-like (Major domain)"/>
    <property type="match status" value="1"/>
</dbReference>
<dbReference type="PANTHER" id="PTHR43552:SF2">
    <property type="entry name" value="DIAMINOBUTYRATE--2-OXOGLUTARATE TRANSAMINASE"/>
    <property type="match status" value="1"/>
</dbReference>
<dbReference type="NCBIfam" id="TIGR02407">
    <property type="entry name" value="ectoine_ectB"/>
    <property type="match status" value="1"/>
</dbReference>
<dbReference type="GO" id="GO:0045303">
    <property type="term" value="F:diaminobutyrate-2-oxoglutarate transaminase activity"/>
    <property type="evidence" value="ECO:0007669"/>
    <property type="project" value="UniProtKB-EC"/>
</dbReference>
<organism evidence="8 9">
    <name type="scientific">Roseivivax sediminis</name>
    <dbReference type="NCBI Taxonomy" id="936889"/>
    <lineage>
        <taxon>Bacteria</taxon>
        <taxon>Pseudomonadati</taxon>
        <taxon>Pseudomonadota</taxon>
        <taxon>Alphaproteobacteria</taxon>
        <taxon>Rhodobacterales</taxon>
        <taxon>Roseobacteraceae</taxon>
        <taxon>Roseivivax</taxon>
    </lineage>
</organism>
<dbReference type="PIRSF" id="PIRSF000521">
    <property type="entry name" value="Transaminase_4ab_Lys_Orn"/>
    <property type="match status" value="1"/>
</dbReference>
<dbReference type="InterPro" id="IPR049704">
    <property type="entry name" value="Aminotrans_3_PPA_site"/>
</dbReference>
<dbReference type="InterPro" id="IPR015424">
    <property type="entry name" value="PyrdxlP-dep_Trfase"/>
</dbReference>
<dbReference type="InterPro" id="IPR012773">
    <property type="entry name" value="Ectoine_EctB"/>
</dbReference>
<evidence type="ECO:0000256" key="1">
    <source>
        <dbReference type="ARBA" id="ARBA00001933"/>
    </source>
</evidence>
<dbReference type="InterPro" id="IPR004637">
    <property type="entry name" value="Dat"/>
</dbReference>
<dbReference type="Pfam" id="PF00202">
    <property type="entry name" value="Aminotran_3"/>
    <property type="match status" value="1"/>
</dbReference>
<dbReference type="GO" id="GO:0030170">
    <property type="term" value="F:pyridoxal phosphate binding"/>
    <property type="evidence" value="ECO:0007669"/>
    <property type="project" value="InterPro"/>
</dbReference>
<evidence type="ECO:0000256" key="4">
    <source>
        <dbReference type="ARBA" id="ARBA00022679"/>
    </source>
</evidence>
<evidence type="ECO:0000313" key="8">
    <source>
        <dbReference type="EMBL" id="SFE46656.1"/>
    </source>
</evidence>
<dbReference type="InterPro" id="IPR015421">
    <property type="entry name" value="PyrdxlP-dep_Trfase_major"/>
</dbReference>
<accession>A0A1I2AS40</accession>
<dbReference type="OrthoDB" id="9801834at2"/>
<gene>
    <name evidence="8" type="ORF">SAMN04515678_11036</name>
</gene>
<dbReference type="AlphaFoldDB" id="A0A1I2AS40"/>
<comment type="catalytic activity">
    <reaction evidence="7">
        <text>L-2,4-diaminobutanoate + 2-oxoglutarate = L-aspartate 4-semialdehyde + L-glutamate</text>
        <dbReference type="Rhea" id="RHEA:11160"/>
        <dbReference type="ChEBI" id="CHEBI:16810"/>
        <dbReference type="ChEBI" id="CHEBI:29985"/>
        <dbReference type="ChEBI" id="CHEBI:58761"/>
        <dbReference type="ChEBI" id="CHEBI:537519"/>
        <dbReference type="EC" id="2.6.1.76"/>
    </reaction>
</comment>
<keyword evidence="4 7" id="KW-0808">Transferase</keyword>
<dbReference type="SUPFAM" id="SSF53383">
    <property type="entry name" value="PLP-dependent transferases"/>
    <property type="match status" value="1"/>
</dbReference>